<evidence type="ECO:0000313" key="2">
    <source>
        <dbReference type="EMBL" id="MBX8644178.1"/>
    </source>
</evidence>
<sequence>METVLIHRHAEAQYFMKEYRNIFTTRSDGKSWPRRNGTWMMASGYNQALLAPAKKKNMQLIAGRVDVPEDRVEQFIRESPWEYERLQVHLNVNIPAAIMSPHGAFIVDEVGITKQGKHSVGVQRQYNGAQGKVGNSQVAVDLIYAVPGERRNADQKTWPLGMDIYLPEHWTEDRERRKEVGIPDSVVFMTKPQIAVSLIDRALDQGLMPAFVTADCGYGDSSEFRKHLRDRHVPYVLAISPGDIRVVNASVNVMTGNGTRQRTRGTFPEGTAVESATDIAGRTDCWKTVTWSDGTKGKMKGEFSPEMVRIIDNTAKRYVTDELCWLLLERIEGKSGVVELKAYLCWGMDSASLKHLVKSAHVRWTIEQFHRDAKQLLGLDSFEGRSWKGWHHHISMVLLAFAFLSLLRAEAQNSGGRLPSLRQVARAVVLEVATRELMMERIRLKKYRRDSTRAKYEAEFMLRRFSDW</sequence>
<dbReference type="PANTHER" id="PTHR33627">
    <property type="entry name" value="TRANSPOSASE"/>
    <property type="match status" value="1"/>
</dbReference>
<dbReference type="NCBIfam" id="NF033540">
    <property type="entry name" value="transpos_IS701"/>
    <property type="match status" value="1"/>
</dbReference>
<gene>
    <name evidence="2" type="ORF">KIY12_05575</name>
</gene>
<dbReference type="AlphaFoldDB" id="A0A8J7YNV3"/>
<dbReference type="Pfam" id="PF13546">
    <property type="entry name" value="DDE_5"/>
    <property type="match status" value="1"/>
</dbReference>
<dbReference type="EMBL" id="JAHEAC010000043">
    <property type="protein sequence ID" value="MBX8644178.1"/>
    <property type="molecule type" value="Genomic_DNA"/>
</dbReference>
<feature type="domain" description="Transposase IS701-like DDE" evidence="1">
    <location>
        <begin position="42"/>
        <end position="297"/>
    </location>
</feature>
<dbReference type="SUPFAM" id="SSF53098">
    <property type="entry name" value="Ribonuclease H-like"/>
    <property type="match status" value="1"/>
</dbReference>
<reference evidence="2" key="1">
    <citation type="submission" date="2021-05" db="EMBL/GenBank/DDBJ databases">
        <title>Genomic insights into ecological role and evolution of a novel Thermoplasmata order Candidatus Sysuiplasmatales.</title>
        <authorList>
            <person name="Yuan Y."/>
        </authorList>
    </citation>
    <scope>NUCLEOTIDE SEQUENCE</scope>
    <source>
        <strain evidence="2">TUT19-bin139</strain>
    </source>
</reference>
<accession>A0A8J7YNV3</accession>
<protein>
    <submittedName>
        <fullName evidence="2">IS701 family transposase</fullName>
    </submittedName>
</protein>
<dbReference type="InterPro" id="IPR012337">
    <property type="entry name" value="RNaseH-like_sf"/>
</dbReference>
<organism evidence="2 3">
    <name type="scientific">Candidatus Sysuiplasma superficiale</name>
    <dbReference type="NCBI Taxonomy" id="2823368"/>
    <lineage>
        <taxon>Archaea</taxon>
        <taxon>Methanobacteriati</taxon>
        <taxon>Thermoplasmatota</taxon>
        <taxon>Thermoplasmata</taxon>
        <taxon>Candidatus Sysuiplasmatales</taxon>
        <taxon>Candidatus Sysuiplasmataceae</taxon>
        <taxon>Candidatus Sysuiplasma</taxon>
    </lineage>
</organism>
<dbReference type="PANTHER" id="PTHR33627:SF1">
    <property type="entry name" value="TRANSPOSASE"/>
    <property type="match status" value="1"/>
</dbReference>
<dbReference type="InterPro" id="IPR039365">
    <property type="entry name" value="IS701-like"/>
</dbReference>
<evidence type="ECO:0000313" key="3">
    <source>
        <dbReference type="Proteomes" id="UP000750197"/>
    </source>
</evidence>
<name>A0A8J7YNV3_9ARCH</name>
<proteinExistence type="predicted"/>
<dbReference type="Proteomes" id="UP000750197">
    <property type="component" value="Unassembled WGS sequence"/>
</dbReference>
<dbReference type="InterPro" id="IPR038721">
    <property type="entry name" value="IS701-like_DDE_dom"/>
</dbReference>
<evidence type="ECO:0000259" key="1">
    <source>
        <dbReference type="Pfam" id="PF13546"/>
    </source>
</evidence>
<comment type="caution">
    <text evidence="2">The sequence shown here is derived from an EMBL/GenBank/DDBJ whole genome shotgun (WGS) entry which is preliminary data.</text>
</comment>